<feature type="region of interest" description="Disordered" evidence="1">
    <location>
        <begin position="441"/>
        <end position="636"/>
    </location>
</feature>
<evidence type="ECO:0000313" key="2">
    <source>
        <dbReference type="EMBL" id="KAJ7023553.1"/>
    </source>
</evidence>
<organism evidence="2 3">
    <name type="scientific">Mycena alexandri</name>
    <dbReference type="NCBI Taxonomy" id="1745969"/>
    <lineage>
        <taxon>Eukaryota</taxon>
        <taxon>Fungi</taxon>
        <taxon>Dikarya</taxon>
        <taxon>Basidiomycota</taxon>
        <taxon>Agaricomycotina</taxon>
        <taxon>Agaricomycetes</taxon>
        <taxon>Agaricomycetidae</taxon>
        <taxon>Agaricales</taxon>
        <taxon>Marasmiineae</taxon>
        <taxon>Mycenaceae</taxon>
        <taxon>Mycena</taxon>
    </lineage>
</organism>
<evidence type="ECO:0000313" key="3">
    <source>
        <dbReference type="Proteomes" id="UP001218188"/>
    </source>
</evidence>
<accession>A0AAD6SAU7</accession>
<keyword evidence="3" id="KW-1185">Reference proteome</keyword>
<comment type="caution">
    <text evidence="2">The sequence shown here is derived from an EMBL/GenBank/DDBJ whole genome shotgun (WGS) entry which is preliminary data.</text>
</comment>
<feature type="region of interest" description="Disordered" evidence="1">
    <location>
        <begin position="1"/>
        <end position="20"/>
    </location>
</feature>
<feature type="compositionally biased region" description="Acidic residues" evidence="1">
    <location>
        <begin position="117"/>
        <end position="134"/>
    </location>
</feature>
<dbReference type="Proteomes" id="UP001218188">
    <property type="component" value="Unassembled WGS sequence"/>
</dbReference>
<dbReference type="EMBL" id="JARJCM010000186">
    <property type="protein sequence ID" value="KAJ7023553.1"/>
    <property type="molecule type" value="Genomic_DNA"/>
</dbReference>
<gene>
    <name evidence="2" type="ORF">C8F04DRAFT_1271242</name>
</gene>
<feature type="region of interest" description="Disordered" evidence="1">
    <location>
        <begin position="110"/>
        <end position="135"/>
    </location>
</feature>
<sequence length="666" mass="75383">MVRKKQEKQDKHMFKSYNADEVPDTMPFPELVTISTTKGQVIPVPKLNEYQRSWILDVALRNKDLPALTGAEAKTFYTEVKSDAFLAKAFQHTPQPGDRAEEARLAELVKKRTKSEDSEDDGEGEDDSDNEEDEGARVALLRGYPKAGWHLAIQKVISNKRSDLKRKGKTLDPGPSMPDAAVMGKLLGITTYSGRDKFRDTHRADIHAHSKSLPGENAGGKFRKAEGMLWEQEDHAAWESAAANTDDVDWDERQKLVAVGFQKMVDTLHNSGKFRPLVAMMLVGWLPEDGKNVQLEVEAVPGNIRASQSFEKAHPQLVSDNLNAMYAWADKPLKNFDTSLKRSAEGFPVFPLSPEALDDTSPKTLAQTVTSFLRESYETAFGSPEIPWASVASHPDKYYDTDKFQFDFPSSGLAELTRMQWDTLATALALRAGKGTSGFFRPAATVTGEEAEEVRRMRDEEARREQEAEDEAEARRRQAEEDEARRTQAEAEAEQAEEAHRKQVEEEAEAEARRKREAEAEAHRKEAEEEEVRHEQEAEAEAEVRRKQEEEEEARHEQEAEVRRKQEEEKEARHKWEAEEQGGAKKGRKRKAVAQLVPEEAGAERRTGRKRLTPEEARLARERKQAATVATAKKPSYEYVEKSPVKAQSTKKQRYDFLPICDVGRN</sequence>
<protein>
    <submittedName>
        <fullName evidence="2">Uncharacterized protein</fullName>
    </submittedName>
</protein>
<reference evidence="2" key="1">
    <citation type="submission" date="2023-03" db="EMBL/GenBank/DDBJ databases">
        <title>Massive genome expansion in bonnet fungi (Mycena s.s.) driven by repeated elements and novel gene families across ecological guilds.</title>
        <authorList>
            <consortium name="Lawrence Berkeley National Laboratory"/>
            <person name="Harder C.B."/>
            <person name="Miyauchi S."/>
            <person name="Viragh M."/>
            <person name="Kuo A."/>
            <person name="Thoen E."/>
            <person name="Andreopoulos B."/>
            <person name="Lu D."/>
            <person name="Skrede I."/>
            <person name="Drula E."/>
            <person name="Henrissat B."/>
            <person name="Morin E."/>
            <person name="Kohler A."/>
            <person name="Barry K."/>
            <person name="LaButti K."/>
            <person name="Morin E."/>
            <person name="Salamov A."/>
            <person name="Lipzen A."/>
            <person name="Mereny Z."/>
            <person name="Hegedus B."/>
            <person name="Baldrian P."/>
            <person name="Stursova M."/>
            <person name="Weitz H."/>
            <person name="Taylor A."/>
            <person name="Grigoriev I.V."/>
            <person name="Nagy L.G."/>
            <person name="Martin F."/>
            <person name="Kauserud H."/>
        </authorList>
    </citation>
    <scope>NUCLEOTIDE SEQUENCE</scope>
    <source>
        <strain evidence="2">CBHHK200</strain>
    </source>
</reference>
<feature type="compositionally biased region" description="Basic and acidic residues" evidence="1">
    <location>
        <begin position="602"/>
        <end position="625"/>
    </location>
</feature>
<name>A0AAD6SAU7_9AGAR</name>
<feature type="compositionally biased region" description="Basic and acidic residues" evidence="1">
    <location>
        <begin position="497"/>
        <end position="578"/>
    </location>
</feature>
<evidence type="ECO:0000256" key="1">
    <source>
        <dbReference type="SAM" id="MobiDB-lite"/>
    </source>
</evidence>
<proteinExistence type="predicted"/>
<feature type="compositionally biased region" description="Basic and acidic residues" evidence="1">
    <location>
        <begin position="473"/>
        <end position="489"/>
    </location>
</feature>
<feature type="compositionally biased region" description="Basic and acidic residues" evidence="1">
    <location>
        <begin position="453"/>
        <end position="466"/>
    </location>
</feature>
<dbReference type="AlphaFoldDB" id="A0AAD6SAU7"/>